<evidence type="ECO:0000313" key="2">
    <source>
        <dbReference type="Proteomes" id="UP001163603"/>
    </source>
</evidence>
<keyword evidence="2" id="KW-1185">Reference proteome</keyword>
<dbReference type="EMBL" id="CM047739">
    <property type="protein sequence ID" value="KAJ0042033.1"/>
    <property type="molecule type" value="Genomic_DNA"/>
</dbReference>
<protein>
    <submittedName>
        <fullName evidence="1">Uncharacterized protein</fullName>
    </submittedName>
</protein>
<proteinExistence type="predicted"/>
<organism evidence="1 2">
    <name type="scientific">Pistacia integerrima</name>
    <dbReference type="NCBI Taxonomy" id="434235"/>
    <lineage>
        <taxon>Eukaryota</taxon>
        <taxon>Viridiplantae</taxon>
        <taxon>Streptophyta</taxon>
        <taxon>Embryophyta</taxon>
        <taxon>Tracheophyta</taxon>
        <taxon>Spermatophyta</taxon>
        <taxon>Magnoliopsida</taxon>
        <taxon>eudicotyledons</taxon>
        <taxon>Gunneridae</taxon>
        <taxon>Pentapetalae</taxon>
        <taxon>rosids</taxon>
        <taxon>malvids</taxon>
        <taxon>Sapindales</taxon>
        <taxon>Anacardiaceae</taxon>
        <taxon>Pistacia</taxon>
    </lineage>
</organism>
<name>A0ACC0YWB1_9ROSI</name>
<sequence length="133" mass="15138">MASNSSKSRPRPQAFSKNIRWLKDKSIVENTVQSEDNSLCQPSITLDPQDSESVWWENVLSGKEFDQGASSSSGRQEEEVMPMANLLEENSSPGTTKGEEYNIFYEVGQTLPTDLWLDVNLWNLFNTEQQKFI</sequence>
<dbReference type="Proteomes" id="UP001163603">
    <property type="component" value="Chromosome 4"/>
</dbReference>
<gene>
    <name evidence="1" type="ORF">Pint_18605</name>
</gene>
<reference evidence="2" key="1">
    <citation type="journal article" date="2023" name="G3 (Bethesda)">
        <title>Genome assembly and association tests identify interacting loci associated with vigor, precocity, and sex in interspecific pistachio rootstocks.</title>
        <authorList>
            <person name="Palmer W."/>
            <person name="Jacygrad E."/>
            <person name="Sagayaradj S."/>
            <person name="Cavanaugh K."/>
            <person name="Han R."/>
            <person name="Bertier L."/>
            <person name="Beede B."/>
            <person name="Kafkas S."/>
            <person name="Golino D."/>
            <person name="Preece J."/>
            <person name="Michelmore R."/>
        </authorList>
    </citation>
    <scope>NUCLEOTIDE SEQUENCE [LARGE SCALE GENOMIC DNA]</scope>
</reference>
<accession>A0ACC0YWB1</accession>
<evidence type="ECO:0000313" key="1">
    <source>
        <dbReference type="EMBL" id="KAJ0042033.1"/>
    </source>
</evidence>
<comment type="caution">
    <text evidence="1">The sequence shown here is derived from an EMBL/GenBank/DDBJ whole genome shotgun (WGS) entry which is preliminary data.</text>
</comment>